<reference evidence="1" key="2">
    <citation type="submission" date="2020-09" db="EMBL/GenBank/DDBJ databases">
        <authorList>
            <person name="Sun Q."/>
            <person name="Zhou Y."/>
        </authorList>
    </citation>
    <scope>NUCLEOTIDE SEQUENCE</scope>
    <source>
        <strain evidence="1">CGMCC 1.15082</strain>
    </source>
</reference>
<sequence length="59" mass="6660">MSSEQFANGVRLKSESRPSARVTFASIAHLIQPGDPFEDFDDVLPRVRQVHDLAMFDDL</sequence>
<dbReference type="Proteomes" id="UP000646478">
    <property type="component" value="Unassembled WGS sequence"/>
</dbReference>
<reference evidence="1" key="1">
    <citation type="journal article" date="2014" name="Int. J. Syst. Evol. Microbiol.">
        <title>Complete genome sequence of Corynebacterium casei LMG S-19264T (=DSM 44701T), isolated from a smear-ripened cheese.</title>
        <authorList>
            <consortium name="US DOE Joint Genome Institute (JGI-PGF)"/>
            <person name="Walter F."/>
            <person name="Albersmeier A."/>
            <person name="Kalinowski J."/>
            <person name="Ruckert C."/>
        </authorList>
    </citation>
    <scope>NUCLEOTIDE SEQUENCE</scope>
    <source>
        <strain evidence="1">CGMCC 1.15082</strain>
    </source>
</reference>
<dbReference type="EMBL" id="BMHH01000033">
    <property type="protein sequence ID" value="GGB11426.1"/>
    <property type="molecule type" value="Genomic_DNA"/>
</dbReference>
<evidence type="ECO:0000313" key="2">
    <source>
        <dbReference type="Proteomes" id="UP000646478"/>
    </source>
</evidence>
<gene>
    <name evidence="1" type="ORF">GCM10011491_44180</name>
</gene>
<proteinExistence type="predicted"/>
<keyword evidence="2" id="KW-1185">Reference proteome</keyword>
<organism evidence="1 2">
    <name type="scientific">Brucella endophytica</name>
    <dbReference type="NCBI Taxonomy" id="1963359"/>
    <lineage>
        <taxon>Bacteria</taxon>
        <taxon>Pseudomonadati</taxon>
        <taxon>Pseudomonadota</taxon>
        <taxon>Alphaproteobacteria</taxon>
        <taxon>Hyphomicrobiales</taxon>
        <taxon>Brucellaceae</taxon>
        <taxon>Brucella/Ochrobactrum group</taxon>
        <taxon>Brucella</taxon>
    </lineage>
</organism>
<dbReference type="AlphaFoldDB" id="A0A916SSI8"/>
<protein>
    <submittedName>
        <fullName evidence="1">Uncharacterized protein</fullName>
    </submittedName>
</protein>
<evidence type="ECO:0000313" key="1">
    <source>
        <dbReference type="EMBL" id="GGB11426.1"/>
    </source>
</evidence>
<name>A0A916SSI8_9HYPH</name>
<accession>A0A916SSI8</accession>
<comment type="caution">
    <text evidence="1">The sequence shown here is derived from an EMBL/GenBank/DDBJ whole genome shotgun (WGS) entry which is preliminary data.</text>
</comment>